<proteinExistence type="predicted"/>
<dbReference type="EMBL" id="VLLG01000008">
    <property type="protein sequence ID" value="TWI81061.1"/>
    <property type="molecule type" value="Genomic_DNA"/>
</dbReference>
<evidence type="ECO:0000313" key="2">
    <source>
        <dbReference type="EMBL" id="TWI81061.1"/>
    </source>
</evidence>
<name>A0A562SIF2_CHIJA</name>
<evidence type="ECO:0000313" key="3">
    <source>
        <dbReference type="Proteomes" id="UP000316778"/>
    </source>
</evidence>
<dbReference type="Proteomes" id="UP000316778">
    <property type="component" value="Unassembled WGS sequence"/>
</dbReference>
<feature type="domain" description="Tail specific protease" evidence="1">
    <location>
        <begin position="248"/>
        <end position="455"/>
    </location>
</feature>
<dbReference type="AlphaFoldDB" id="A0A562SIF2"/>
<dbReference type="Pfam" id="PF03572">
    <property type="entry name" value="Peptidase_S41"/>
    <property type="match status" value="1"/>
</dbReference>
<dbReference type="InterPro" id="IPR005151">
    <property type="entry name" value="Tail-specific_protease"/>
</dbReference>
<accession>A0A562SIF2</accession>
<comment type="caution">
    <text evidence="2">The sequence shown here is derived from an EMBL/GenBank/DDBJ whole genome shotgun (WGS) entry which is preliminary data.</text>
</comment>
<dbReference type="GO" id="GO:0006508">
    <property type="term" value="P:proteolysis"/>
    <property type="evidence" value="ECO:0007669"/>
    <property type="project" value="InterPro"/>
</dbReference>
<organism evidence="2 3">
    <name type="scientific">Chitinophaga japonensis</name>
    <name type="common">Flexibacter japonensis</name>
    <dbReference type="NCBI Taxonomy" id="104662"/>
    <lineage>
        <taxon>Bacteria</taxon>
        <taxon>Pseudomonadati</taxon>
        <taxon>Bacteroidota</taxon>
        <taxon>Chitinophagia</taxon>
        <taxon>Chitinophagales</taxon>
        <taxon>Chitinophagaceae</taxon>
        <taxon>Chitinophaga</taxon>
    </lineage>
</organism>
<dbReference type="Gene3D" id="3.90.226.10">
    <property type="entry name" value="2-enoyl-CoA Hydratase, Chain A, domain 1"/>
    <property type="match status" value="1"/>
</dbReference>
<protein>
    <submittedName>
        <fullName evidence="2">Peptidase S41-like protein</fullName>
    </submittedName>
</protein>
<reference evidence="2 3" key="1">
    <citation type="journal article" date="2013" name="Stand. Genomic Sci.">
        <title>Genomic Encyclopedia of Type Strains, Phase I: The one thousand microbial genomes (KMG-I) project.</title>
        <authorList>
            <person name="Kyrpides N.C."/>
            <person name="Woyke T."/>
            <person name="Eisen J.A."/>
            <person name="Garrity G."/>
            <person name="Lilburn T.G."/>
            <person name="Beck B.J."/>
            <person name="Whitman W.B."/>
            <person name="Hugenholtz P."/>
            <person name="Klenk H.P."/>
        </authorList>
    </citation>
    <scope>NUCLEOTIDE SEQUENCE [LARGE SCALE GENOMIC DNA]</scope>
    <source>
        <strain evidence="2 3">DSM 13484</strain>
    </source>
</reference>
<sequence length="473" mass="54865">MLLCFCCLCASAVAQQCSCIDNFRHMVAKVERNYAGFMDKVTASNRPEFIRYTDSLEQVAAKTGEEKCLFVLRKWIRFFRDRHMTLVLNGDSADNNIRIRRIFSASEKINVSHTAFMQYLEQNKQELDSLEGIWEDDRGIYRMAFMRDRKKKGQEFIGFILQADSVFWLPGQVKARIRKHNRTYRMLYFYNKNHNDLQPTLALDRHTFNAGIGGVWYKVYPREEDSMAHRKPRHYYDPSFSTLDSQTCMLALPSFSLAAKPLIDSLVEHHFEVIKKSRHFIIDLRNNTGGSVLCFQKLLPFLYTRPIITKGQSVMATEDNINDLYTITDYPNISDSMRNLFKKELAELRAHKGAMYNLWKDDTLVLAGMLPYPQKISFIINENCASAAEIILLKARQSSKVKIFGKHSMGAIDYLDIATTKMPCNLYSLRYATSRTNRLPKEPLDNKGIQPDVEIPDNVVDWVEFVRTKYPVK</sequence>
<dbReference type="SUPFAM" id="SSF52096">
    <property type="entry name" value="ClpP/crotonase"/>
    <property type="match status" value="1"/>
</dbReference>
<evidence type="ECO:0000259" key="1">
    <source>
        <dbReference type="Pfam" id="PF03572"/>
    </source>
</evidence>
<keyword evidence="3" id="KW-1185">Reference proteome</keyword>
<dbReference type="GO" id="GO:0008236">
    <property type="term" value="F:serine-type peptidase activity"/>
    <property type="evidence" value="ECO:0007669"/>
    <property type="project" value="InterPro"/>
</dbReference>
<dbReference type="InterPro" id="IPR029045">
    <property type="entry name" value="ClpP/crotonase-like_dom_sf"/>
</dbReference>
<gene>
    <name evidence="2" type="ORF">LX66_5670</name>
</gene>